<dbReference type="KEGG" id="dpte:113794814"/>
<name>A0A6P6Y6W5_DERPT</name>
<organism evidence="4 5">
    <name type="scientific">Dermatophagoides pteronyssinus</name>
    <name type="common">European house dust mite</name>
    <dbReference type="NCBI Taxonomy" id="6956"/>
    <lineage>
        <taxon>Eukaryota</taxon>
        <taxon>Metazoa</taxon>
        <taxon>Ecdysozoa</taxon>
        <taxon>Arthropoda</taxon>
        <taxon>Chelicerata</taxon>
        <taxon>Arachnida</taxon>
        <taxon>Acari</taxon>
        <taxon>Acariformes</taxon>
        <taxon>Sarcoptiformes</taxon>
        <taxon>Astigmata</taxon>
        <taxon>Psoroptidia</taxon>
        <taxon>Analgoidea</taxon>
        <taxon>Pyroglyphidae</taxon>
        <taxon>Dermatophagoidinae</taxon>
        <taxon>Dermatophagoides</taxon>
    </lineage>
</organism>
<dbReference type="RefSeq" id="XP_027200756.1">
    <property type="nucleotide sequence ID" value="XM_027344955.1"/>
</dbReference>
<feature type="chain" id="PRO_5028012175" evidence="3">
    <location>
        <begin position="23"/>
        <end position="459"/>
    </location>
</feature>
<evidence type="ECO:0000313" key="5">
    <source>
        <dbReference type="RefSeq" id="XP_027200756.1"/>
    </source>
</evidence>
<keyword evidence="2" id="KW-0812">Transmembrane</keyword>
<protein>
    <submittedName>
        <fullName evidence="5">Uncharacterized protein LOC113794814</fullName>
    </submittedName>
</protein>
<evidence type="ECO:0000256" key="3">
    <source>
        <dbReference type="SAM" id="SignalP"/>
    </source>
</evidence>
<dbReference type="InParanoid" id="A0A6P6Y6W5"/>
<dbReference type="Proteomes" id="UP000515146">
    <property type="component" value="Unplaced"/>
</dbReference>
<feature type="compositionally biased region" description="Polar residues" evidence="1">
    <location>
        <begin position="393"/>
        <end position="403"/>
    </location>
</feature>
<proteinExistence type="predicted"/>
<dbReference type="OrthoDB" id="6508362at2759"/>
<evidence type="ECO:0000313" key="4">
    <source>
        <dbReference type="Proteomes" id="UP000515146"/>
    </source>
</evidence>
<feature type="signal peptide" evidence="3">
    <location>
        <begin position="1"/>
        <end position="22"/>
    </location>
</feature>
<gene>
    <name evidence="5" type="primary">LOC113794814</name>
</gene>
<evidence type="ECO:0000256" key="2">
    <source>
        <dbReference type="SAM" id="Phobius"/>
    </source>
</evidence>
<dbReference type="AlphaFoldDB" id="A0A6P6Y6W5"/>
<sequence>MLSSLGYLIILAIVIESSTVVATNSTTKDEICERLRQNDGAHLNILAVGKTKKRLLLITSDFYVYDTPLESLDLAINKLYLKTQPMKMSEKYSHLYQDPQFERIKDVISIAWIMNDPDSDWICLTPRYTTGLRGVNYDIDNSEVRWGWKYFSDSDNPIVLLSTNRPCQYYSLRFHDGLLMNRWHCIDGDRVRTTSGIIQKYRTDSILCSDSRDSGNITAQRLVKDEQGNVIIRCHRGNPVNWPIVKGFVTDDKFYLFGRSNIYIFSEDVYHNQGKEYPVEKRSYDSFFNCAGIIPPSALSKSYFYLIMGAIILLLLILMIILWCILVTRRRHRRPAMVSLIHGKTTRSGLSDVLNMAKVSTNMAKVSTNMAKVSTNMATTRSKSMTQQTIQSISRVSSHPNRPSTLSGGLSGGSAHVTARTGLDLKANSEKIGTSPSKPNQLKRLTIIPSSRHGGSSTA</sequence>
<accession>A0A6P6Y6W5</accession>
<feature type="region of interest" description="Disordered" evidence="1">
    <location>
        <begin position="393"/>
        <end position="414"/>
    </location>
</feature>
<keyword evidence="4" id="KW-1185">Reference proteome</keyword>
<reference evidence="5" key="1">
    <citation type="submission" date="2025-08" db="UniProtKB">
        <authorList>
            <consortium name="RefSeq"/>
        </authorList>
    </citation>
    <scope>IDENTIFICATION</scope>
    <source>
        <strain evidence="5">Airmid</strain>
    </source>
</reference>
<keyword evidence="2" id="KW-1133">Transmembrane helix</keyword>
<feature type="transmembrane region" description="Helical" evidence="2">
    <location>
        <begin position="303"/>
        <end position="327"/>
    </location>
</feature>
<keyword evidence="2" id="KW-0472">Membrane</keyword>
<evidence type="ECO:0000256" key="1">
    <source>
        <dbReference type="SAM" id="MobiDB-lite"/>
    </source>
</evidence>
<keyword evidence="3" id="KW-0732">Signal</keyword>